<dbReference type="CDD" id="cd00821">
    <property type="entry name" value="PH"/>
    <property type="match status" value="1"/>
</dbReference>
<dbReference type="SUPFAM" id="SSF51197">
    <property type="entry name" value="Clavaminate synthase-like"/>
    <property type="match status" value="1"/>
</dbReference>
<dbReference type="SMART" id="SM00558">
    <property type="entry name" value="JmjC"/>
    <property type="match status" value="1"/>
</dbReference>
<dbReference type="InterPro" id="IPR003347">
    <property type="entry name" value="JmjC_dom"/>
</dbReference>
<sequence>MKGRHPFESYRCGEDGLEGWVERRNKALPFLWHKRWAVLQPRSSSQPAHLLFYKKSIDARPELEINLERMAVLPVIGQKPIFKLAHPKYETVYVALPTKKAPVWKERALTLSEFIHSYLLPSSRHDHHRSADGDEGLPFDRIGYLAQHALIEQLPALQEDFAPPQYCALGELSNINTWLGTSGTVTSLHFDSYDNLLTQVAGYKYVRLYDPSQTPFLYRDAAASDSTDDTTTKPDEKKGKEKNDGDDDDGHGNEEEKGEMMAISAQSAKAQGNFSAVVNIESPDWSRYPLLREAVYTETILGPGEMLFIPQNCWHYVRSLTTSFSLNFWF</sequence>
<protein>
    <submittedName>
        <fullName evidence="3">Jumonji domain containing 5, putative</fullName>
    </submittedName>
</protein>
<evidence type="ECO:0000313" key="3">
    <source>
        <dbReference type="EMBL" id="ELR19182.1"/>
    </source>
</evidence>
<accession>L8H1V0</accession>
<dbReference type="PANTHER" id="PTHR12461">
    <property type="entry name" value="HYPOXIA-INDUCIBLE FACTOR 1 ALPHA INHIBITOR-RELATED"/>
    <property type="match status" value="1"/>
</dbReference>
<dbReference type="GeneID" id="14920394"/>
<dbReference type="Pfam" id="PF13621">
    <property type="entry name" value="Cupin_8"/>
    <property type="match status" value="1"/>
</dbReference>
<dbReference type="Gene3D" id="2.60.120.650">
    <property type="entry name" value="Cupin"/>
    <property type="match status" value="1"/>
</dbReference>
<evidence type="ECO:0000313" key="4">
    <source>
        <dbReference type="Proteomes" id="UP000011083"/>
    </source>
</evidence>
<dbReference type="RefSeq" id="XP_004341267.1">
    <property type="nucleotide sequence ID" value="XM_004341219.1"/>
</dbReference>
<keyword evidence="4" id="KW-1185">Reference proteome</keyword>
<proteinExistence type="predicted"/>
<feature type="domain" description="JmjC" evidence="2">
    <location>
        <begin position="152"/>
        <end position="330"/>
    </location>
</feature>
<dbReference type="EMBL" id="KB007933">
    <property type="protein sequence ID" value="ELR19182.1"/>
    <property type="molecule type" value="Genomic_DNA"/>
</dbReference>
<dbReference type="PANTHER" id="PTHR12461:SF21">
    <property type="entry name" value="JMJC DOMAIN-CONTAINING PROTEIN F"/>
    <property type="match status" value="1"/>
</dbReference>
<dbReference type="Proteomes" id="UP000011083">
    <property type="component" value="Unassembled WGS sequence"/>
</dbReference>
<dbReference type="InterPro" id="IPR041667">
    <property type="entry name" value="Cupin_8"/>
</dbReference>
<organism evidence="3 4">
    <name type="scientific">Acanthamoeba castellanii (strain ATCC 30010 / Neff)</name>
    <dbReference type="NCBI Taxonomy" id="1257118"/>
    <lineage>
        <taxon>Eukaryota</taxon>
        <taxon>Amoebozoa</taxon>
        <taxon>Discosea</taxon>
        <taxon>Longamoebia</taxon>
        <taxon>Centramoebida</taxon>
        <taxon>Acanthamoebidae</taxon>
        <taxon>Acanthamoeba</taxon>
    </lineage>
</organism>
<feature type="region of interest" description="Disordered" evidence="1">
    <location>
        <begin position="219"/>
        <end position="255"/>
    </location>
</feature>
<dbReference type="SUPFAM" id="SSF50729">
    <property type="entry name" value="PH domain-like"/>
    <property type="match status" value="1"/>
</dbReference>
<name>L8H1V0_ACACF</name>
<dbReference type="KEGG" id="acan:ACA1_262100"/>
<feature type="compositionally biased region" description="Basic and acidic residues" evidence="1">
    <location>
        <begin position="230"/>
        <end position="243"/>
    </location>
</feature>
<dbReference type="VEuPathDB" id="AmoebaDB:ACA1_262100"/>
<dbReference type="OrthoDB" id="47172at2759"/>
<gene>
    <name evidence="3" type="ORF">ACA1_262100</name>
</gene>
<dbReference type="AlphaFoldDB" id="L8H1V0"/>
<evidence type="ECO:0000259" key="2">
    <source>
        <dbReference type="PROSITE" id="PS51184"/>
    </source>
</evidence>
<evidence type="ECO:0000256" key="1">
    <source>
        <dbReference type="SAM" id="MobiDB-lite"/>
    </source>
</evidence>
<reference evidence="3 4" key="1">
    <citation type="journal article" date="2013" name="Genome Biol.">
        <title>Genome of Acanthamoeba castellanii highlights extensive lateral gene transfer and early evolution of tyrosine kinase signaling.</title>
        <authorList>
            <person name="Clarke M."/>
            <person name="Lohan A.J."/>
            <person name="Liu B."/>
            <person name="Lagkouvardos I."/>
            <person name="Roy S."/>
            <person name="Zafar N."/>
            <person name="Bertelli C."/>
            <person name="Schilde C."/>
            <person name="Kianianmomeni A."/>
            <person name="Burglin T.R."/>
            <person name="Frech C."/>
            <person name="Turcotte B."/>
            <person name="Kopec K.O."/>
            <person name="Synnott J.M."/>
            <person name="Choo C."/>
            <person name="Paponov I."/>
            <person name="Finkler A."/>
            <person name="Soon Heng Tan C."/>
            <person name="Hutchins A.P."/>
            <person name="Weinmeier T."/>
            <person name="Rattei T."/>
            <person name="Chu J.S."/>
            <person name="Gimenez G."/>
            <person name="Irimia M."/>
            <person name="Rigden D.J."/>
            <person name="Fitzpatrick D.A."/>
            <person name="Lorenzo-Morales J."/>
            <person name="Bateman A."/>
            <person name="Chiu C.H."/>
            <person name="Tang P."/>
            <person name="Hegemann P."/>
            <person name="Fromm H."/>
            <person name="Raoult D."/>
            <person name="Greub G."/>
            <person name="Miranda-Saavedra D."/>
            <person name="Chen N."/>
            <person name="Nash P."/>
            <person name="Ginger M.L."/>
            <person name="Horn M."/>
            <person name="Schaap P."/>
            <person name="Caler L."/>
            <person name="Loftus B."/>
        </authorList>
    </citation>
    <scope>NUCLEOTIDE SEQUENCE [LARGE SCALE GENOMIC DNA]</scope>
    <source>
        <strain evidence="3 4">Neff</strain>
    </source>
</reference>
<dbReference type="PROSITE" id="PS51184">
    <property type="entry name" value="JMJC"/>
    <property type="match status" value="1"/>
</dbReference>